<reference evidence="2 3" key="1">
    <citation type="submission" date="2020-11" db="EMBL/GenBank/DDBJ databases">
        <title>Pseudonocardia abyssalis sp. nov. and Pseudonocardia oceani sp. nov., description and phylogenomic analysis of two novel actinomycetes isolated from the deep Southern Ocean.</title>
        <authorList>
            <person name="Parra J."/>
        </authorList>
    </citation>
    <scope>NUCLEOTIDE SEQUENCE [LARGE SCALE GENOMIC DNA]</scope>
    <source>
        <strain evidence="3">KRD185</strain>
    </source>
</reference>
<keyword evidence="3" id="KW-1185">Reference proteome</keyword>
<dbReference type="RefSeq" id="WP_218590298.1">
    <property type="nucleotide sequence ID" value="NZ_JADQDE010000066.1"/>
</dbReference>
<feature type="region of interest" description="Disordered" evidence="1">
    <location>
        <begin position="178"/>
        <end position="198"/>
    </location>
</feature>
<protein>
    <submittedName>
        <fullName evidence="2">Uncharacterized protein</fullName>
    </submittedName>
</protein>
<accession>A0ABS6U6S8</accession>
<evidence type="ECO:0000313" key="3">
    <source>
        <dbReference type="Proteomes" id="UP000694300"/>
    </source>
</evidence>
<gene>
    <name evidence="2" type="ORF">I4I82_09560</name>
</gene>
<evidence type="ECO:0000313" key="2">
    <source>
        <dbReference type="EMBL" id="MBW0127935.1"/>
    </source>
</evidence>
<sequence>MTRPTRRTVPPPVPLADAVAPDRERHRDLIDAALDWLAAHDREAEPDLLALVCAVADHRQGSPTRWSRTDVTGALRADLSTWCSRRRCLVPDGVPEAMWSWFDALHATGRLDPTSDPLAELRKPLCCAGGLDQDGRPLSAGAPRQVECECLLPYRETAALLGALVRLAEHYGGDPLGPLRRLVGDDSPELPPWTVSGP</sequence>
<name>A0ABS6U6S8_9PSEU</name>
<comment type="caution">
    <text evidence="2">The sequence shown here is derived from an EMBL/GenBank/DDBJ whole genome shotgun (WGS) entry which is preliminary data.</text>
</comment>
<proteinExistence type="predicted"/>
<dbReference type="Proteomes" id="UP000694300">
    <property type="component" value="Unassembled WGS sequence"/>
</dbReference>
<evidence type="ECO:0000256" key="1">
    <source>
        <dbReference type="SAM" id="MobiDB-lite"/>
    </source>
</evidence>
<dbReference type="EMBL" id="JADQDF010000001">
    <property type="protein sequence ID" value="MBW0127935.1"/>
    <property type="molecule type" value="Genomic_DNA"/>
</dbReference>
<organism evidence="2 3">
    <name type="scientific">Pseudonocardia oceani</name>
    <dbReference type="NCBI Taxonomy" id="2792013"/>
    <lineage>
        <taxon>Bacteria</taxon>
        <taxon>Bacillati</taxon>
        <taxon>Actinomycetota</taxon>
        <taxon>Actinomycetes</taxon>
        <taxon>Pseudonocardiales</taxon>
        <taxon>Pseudonocardiaceae</taxon>
        <taxon>Pseudonocardia</taxon>
    </lineage>
</organism>